<reference evidence="1 2" key="1">
    <citation type="journal article" date="2019" name="Nat. Ecol. Evol.">
        <title>Megaphylogeny resolves global patterns of mushroom evolution.</title>
        <authorList>
            <person name="Varga T."/>
            <person name="Krizsan K."/>
            <person name="Foldi C."/>
            <person name="Dima B."/>
            <person name="Sanchez-Garcia M."/>
            <person name="Sanchez-Ramirez S."/>
            <person name="Szollosi G.J."/>
            <person name="Szarkandi J.G."/>
            <person name="Papp V."/>
            <person name="Albert L."/>
            <person name="Andreopoulos W."/>
            <person name="Angelini C."/>
            <person name="Antonin V."/>
            <person name="Barry K.W."/>
            <person name="Bougher N.L."/>
            <person name="Buchanan P."/>
            <person name="Buyck B."/>
            <person name="Bense V."/>
            <person name="Catcheside P."/>
            <person name="Chovatia M."/>
            <person name="Cooper J."/>
            <person name="Damon W."/>
            <person name="Desjardin D."/>
            <person name="Finy P."/>
            <person name="Geml J."/>
            <person name="Haridas S."/>
            <person name="Hughes K."/>
            <person name="Justo A."/>
            <person name="Karasinski D."/>
            <person name="Kautmanova I."/>
            <person name="Kiss B."/>
            <person name="Kocsube S."/>
            <person name="Kotiranta H."/>
            <person name="LaButti K.M."/>
            <person name="Lechner B.E."/>
            <person name="Liimatainen K."/>
            <person name="Lipzen A."/>
            <person name="Lukacs Z."/>
            <person name="Mihaltcheva S."/>
            <person name="Morgado L.N."/>
            <person name="Niskanen T."/>
            <person name="Noordeloos M.E."/>
            <person name="Ohm R.A."/>
            <person name="Ortiz-Santana B."/>
            <person name="Ovrebo C."/>
            <person name="Racz N."/>
            <person name="Riley R."/>
            <person name="Savchenko A."/>
            <person name="Shiryaev A."/>
            <person name="Soop K."/>
            <person name="Spirin V."/>
            <person name="Szebenyi C."/>
            <person name="Tomsovsky M."/>
            <person name="Tulloss R.E."/>
            <person name="Uehling J."/>
            <person name="Grigoriev I.V."/>
            <person name="Vagvolgyi C."/>
            <person name="Papp T."/>
            <person name="Martin F.M."/>
            <person name="Miettinen O."/>
            <person name="Hibbett D.S."/>
            <person name="Nagy L.G."/>
        </authorList>
    </citation>
    <scope>NUCLEOTIDE SEQUENCE [LARGE SCALE GENOMIC DNA]</scope>
    <source>
        <strain evidence="1 2">NL-1719</strain>
    </source>
</reference>
<sequence>MTSPNDLFPVPSHSASRLAPQVWPGTTPKSTSSLLAALEDNYKRWHCFFNDNGFHNHTSHWLLAIWALGANEEIIDAAYKLNCAYQRPAFESPQAITEENVYDHLGDEKYYNAYLNFFTKVVREKGIAGALEDYVFSPEANIATAAHPNNKPQMLDRFFSSLIHPFIYAGYGVEFNIPGLVVEGLAHTAIHATESANILPDSLFEEAPTAGLERLNLSGHAQPNVHALTVLARMLDDSELVNSGPSEVWQIFSSAMKHGDSITRYANAWSCNLSIPGELERKIEELVWMNTIIYGISGWTYGQGRDHFIASFVLMHLVTSSLFLSSTAALLTPASQERLLRSYFVISLSWWVAVGRPSFDISGFFEATTSYLAPSGALPTPHEKSLPSATSPAAVTPNPWLPLLETTLVYPDDHVPKLQRALSHYAGLYGNKAAGSEELKNTELKGAELVDGTLFIRVAGLTAKRMGRMREGEEPITFWDRASFFGLTPTSRL</sequence>
<evidence type="ECO:0000313" key="1">
    <source>
        <dbReference type="EMBL" id="TFK60286.1"/>
    </source>
</evidence>
<dbReference type="EMBL" id="ML208798">
    <property type="protein sequence ID" value="TFK60286.1"/>
    <property type="molecule type" value="Genomic_DNA"/>
</dbReference>
<proteinExistence type="predicted"/>
<gene>
    <name evidence="1" type="ORF">BDN72DRAFT_872922</name>
</gene>
<accession>A0ACD3A3Q9</accession>
<keyword evidence="2" id="KW-1185">Reference proteome</keyword>
<organism evidence="1 2">
    <name type="scientific">Pluteus cervinus</name>
    <dbReference type="NCBI Taxonomy" id="181527"/>
    <lineage>
        <taxon>Eukaryota</taxon>
        <taxon>Fungi</taxon>
        <taxon>Dikarya</taxon>
        <taxon>Basidiomycota</taxon>
        <taxon>Agaricomycotina</taxon>
        <taxon>Agaricomycetes</taxon>
        <taxon>Agaricomycetidae</taxon>
        <taxon>Agaricales</taxon>
        <taxon>Pluteineae</taxon>
        <taxon>Pluteaceae</taxon>
        <taxon>Pluteus</taxon>
    </lineage>
</organism>
<name>A0ACD3A3Q9_9AGAR</name>
<evidence type="ECO:0000313" key="2">
    <source>
        <dbReference type="Proteomes" id="UP000308600"/>
    </source>
</evidence>
<protein>
    <submittedName>
        <fullName evidence="1">Uncharacterized protein</fullName>
    </submittedName>
</protein>
<dbReference type="Proteomes" id="UP000308600">
    <property type="component" value="Unassembled WGS sequence"/>
</dbReference>